<organism evidence="2 3">
    <name type="scientific">Paramuribaculum intestinale</name>
    <dbReference type="NCBI Taxonomy" id="2094151"/>
    <lineage>
        <taxon>Bacteria</taxon>
        <taxon>Pseudomonadati</taxon>
        <taxon>Bacteroidota</taxon>
        <taxon>Bacteroidia</taxon>
        <taxon>Bacteroidales</taxon>
        <taxon>Muribaculaceae</taxon>
        <taxon>Paramuribaculum</taxon>
    </lineage>
</organism>
<dbReference type="Proteomes" id="UP000244925">
    <property type="component" value="Unassembled WGS sequence"/>
</dbReference>
<accession>A0A2V1IX71</accession>
<proteinExistence type="predicted"/>
<dbReference type="EMBL" id="PUBV01000005">
    <property type="protein sequence ID" value="PWB08565.1"/>
    <property type="molecule type" value="Genomic_DNA"/>
</dbReference>
<evidence type="ECO:0000313" key="3">
    <source>
        <dbReference type="Proteomes" id="UP000244925"/>
    </source>
</evidence>
<gene>
    <name evidence="2" type="ORF">C5O25_03285</name>
</gene>
<keyword evidence="1" id="KW-0175">Coiled coil</keyword>
<evidence type="ECO:0000313" key="2">
    <source>
        <dbReference type="EMBL" id="PWB08565.1"/>
    </source>
</evidence>
<name>A0A2V1IX71_9BACT</name>
<feature type="coiled-coil region" evidence="1">
    <location>
        <begin position="83"/>
        <end position="119"/>
    </location>
</feature>
<protein>
    <submittedName>
        <fullName evidence="2">Uncharacterized protein</fullName>
    </submittedName>
</protein>
<evidence type="ECO:0000256" key="1">
    <source>
        <dbReference type="SAM" id="Coils"/>
    </source>
</evidence>
<comment type="caution">
    <text evidence="2">The sequence shown here is derived from an EMBL/GenBank/DDBJ whole genome shotgun (WGS) entry which is preliminary data.</text>
</comment>
<keyword evidence="3" id="KW-1185">Reference proteome</keyword>
<reference evidence="3" key="1">
    <citation type="submission" date="2018-02" db="EMBL/GenBank/DDBJ databases">
        <authorList>
            <person name="Clavel T."/>
            <person name="Strowig T."/>
        </authorList>
    </citation>
    <scope>NUCLEOTIDE SEQUENCE [LARGE SCALE GENOMIC DNA]</scope>
    <source>
        <strain evidence="3">DSM 100764</strain>
    </source>
</reference>
<dbReference type="AlphaFoldDB" id="A0A2V1IX71"/>
<sequence length="129" mass="14323">MAIQPLGNGAYYYNYNIVERVEEVEPQAVADDAEGVDVADTTPQTRTTYDCNTVQLWGTPNYKDITRAVIRAEVSETEEFGLINDYNAARAGLVEEAEAKEAEERYTAHLRRVAEIKAMVKVDLAGAGY</sequence>